<dbReference type="Proteomes" id="UP000646579">
    <property type="component" value="Unassembled WGS sequence"/>
</dbReference>
<organism evidence="2 3">
    <name type="scientific">Devosia pacifica</name>
    <dbReference type="NCBI Taxonomy" id="1335967"/>
    <lineage>
        <taxon>Bacteria</taxon>
        <taxon>Pseudomonadati</taxon>
        <taxon>Pseudomonadota</taxon>
        <taxon>Alphaproteobacteria</taxon>
        <taxon>Hyphomicrobiales</taxon>
        <taxon>Devosiaceae</taxon>
        <taxon>Devosia</taxon>
    </lineage>
</organism>
<evidence type="ECO:0000313" key="2">
    <source>
        <dbReference type="EMBL" id="GHA24128.1"/>
    </source>
</evidence>
<accession>A0A918S6M8</accession>
<dbReference type="RefSeq" id="WP_189425517.1">
    <property type="nucleotide sequence ID" value="NZ_BMZE01000002.1"/>
</dbReference>
<reference evidence="2" key="1">
    <citation type="journal article" date="2014" name="Int. J. Syst. Evol. Microbiol.">
        <title>Complete genome sequence of Corynebacterium casei LMG S-19264T (=DSM 44701T), isolated from a smear-ripened cheese.</title>
        <authorList>
            <consortium name="US DOE Joint Genome Institute (JGI-PGF)"/>
            <person name="Walter F."/>
            <person name="Albersmeier A."/>
            <person name="Kalinowski J."/>
            <person name="Ruckert C."/>
        </authorList>
    </citation>
    <scope>NUCLEOTIDE SEQUENCE</scope>
    <source>
        <strain evidence="2">KCTC 32437</strain>
    </source>
</reference>
<dbReference type="AlphaFoldDB" id="A0A918S6M8"/>
<dbReference type="SUPFAM" id="SSF55729">
    <property type="entry name" value="Acyl-CoA N-acyltransferases (Nat)"/>
    <property type="match status" value="1"/>
</dbReference>
<dbReference type="Pfam" id="PF13673">
    <property type="entry name" value="Acetyltransf_10"/>
    <property type="match status" value="1"/>
</dbReference>
<proteinExistence type="predicted"/>
<dbReference type="PROSITE" id="PS51186">
    <property type="entry name" value="GNAT"/>
    <property type="match status" value="1"/>
</dbReference>
<feature type="domain" description="N-acetyltransferase" evidence="1">
    <location>
        <begin position="20"/>
        <end position="153"/>
    </location>
</feature>
<protein>
    <recommendedName>
        <fullName evidence="1">N-acetyltransferase domain-containing protein</fullName>
    </recommendedName>
</protein>
<keyword evidence="3" id="KW-1185">Reference proteome</keyword>
<dbReference type="InterPro" id="IPR016181">
    <property type="entry name" value="Acyl_CoA_acyltransferase"/>
</dbReference>
<evidence type="ECO:0000313" key="3">
    <source>
        <dbReference type="Proteomes" id="UP000646579"/>
    </source>
</evidence>
<dbReference type="EMBL" id="BMZE01000002">
    <property type="protein sequence ID" value="GHA24128.1"/>
    <property type="molecule type" value="Genomic_DNA"/>
</dbReference>
<evidence type="ECO:0000259" key="1">
    <source>
        <dbReference type="PROSITE" id="PS51186"/>
    </source>
</evidence>
<name>A0A918S6M8_9HYPH</name>
<dbReference type="InterPro" id="IPR000182">
    <property type="entry name" value="GNAT_dom"/>
</dbReference>
<dbReference type="Gene3D" id="3.40.630.30">
    <property type="match status" value="1"/>
</dbReference>
<reference evidence="2" key="2">
    <citation type="submission" date="2020-09" db="EMBL/GenBank/DDBJ databases">
        <authorList>
            <person name="Sun Q."/>
            <person name="Kim S."/>
        </authorList>
    </citation>
    <scope>NUCLEOTIDE SEQUENCE</scope>
    <source>
        <strain evidence="2">KCTC 32437</strain>
    </source>
</reference>
<comment type="caution">
    <text evidence="2">The sequence shown here is derived from an EMBL/GenBank/DDBJ whole genome shotgun (WGS) entry which is preliminary data.</text>
</comment>
<sequence>MTQVRVRNAVFDDCAALADMRLRSIARLCSPDHSGNAAAIEAWAGDSGPSKFVEMLDHPEVTLLIAEIEGKRAGLGSSLRDTVTLNYVDPDFRFMGVSKAIMSALEADMVAHGVSKARLFSTRTALPFYLSIGWTITGEGTPKQGTPMSKQLAPPA</sequence>
<dbReference type="GO" id="GO:0016747">
    <property type="term" value="F:acyltransferase activity, transferring groups other than amino-acyl groups"/>
    <property type="evidence" value="ECO:0007669"/>
    <property type="project" value="InterPro"/>
</dbReference>
<gene>
    <name evidence="2" type="ORF">GCM10007989_19720</name>
</gene>
<dbReference type="CDD" id="cd04301">
    <property type="entry name" value="NAT_SF"/>
    <property type="match status" value="1"/>
</dbReference>